<dbReference type="Proteomes" id="UP001174691">
    <property type="component" value="Unassembled WGS sequence"/>
</dbReference>
<comment type="caution">
    <text evidence="2">The sequence shown here is derived from an EMBL/GenBank/DDBJ whole genome shotgun (WGS) entry which is preliminary data.</text>
</comment>
<sequence>MASFRSFTSSPVLTMPAPSVHQTLFDRPSYASHPPSFGQFSSWSNTPLPNTSLAAGRKRSRDEAAVNLDPPEKLVEPPVIQEAEDEWEYGPGMTLIKRTTKYVADAGSQSGTWVEEKAAEEQARKTEAAHLAQQQLSQQRPSLRSHKSQRLEMTPSLSPVDAQDSRSSPTPNLVNPMASSSDSLAQPVIDDFTLHLGIGWSRVSEDEGIQAAARGWARYIENHYPVTNARIRLESRGLQSYLVEADQGFFLFAENLRQGRLVATHVERAIHNLKTSPPTFDGAHTMEAAETGTPMPSDTHPHSSDSLTQSIPTTHSTDIDMN</sequence>
<evidence type="ECO:0000313" key="3">
    <source>
        <dbReference type="Proteomes" id="UP001174691"/>
    </source>
</evidence>
<name>A0AA38RII0_9PEZI</name>
<organism evidence="2 3">
    <name type="scientific">Coniochaeta hoffmannii</name>
    <dbReference type="NCBI Taxonomy" id="91930"/>
    <lineage>
        <taxon>Eukaryota</taxon>
        <taxon>Fungi</taxon>
        <taxon>Dikarya</taxon>
        <taxon>Ascomycota</taxon>
        <taxon>Pezizomycotina</taxon>
        <taxon>Sordariomycetes</taxon>
        <taxon>Sordariomycetidae</taxon>
        <taxon>Coniochaetales</taxon>
        <taxon>Coniochaetaceae</taxon>
        <taxon>Coniochaeta</taxon>
    </lineage>
</organism>
<proteinExistence type="predicted"/>
<feature type="region of interest" description="Disordered" evidence="1">
    <location>
        <begin position="129"/>
        <end position="181"/>
    </location>
</feature>
<feature type="compositionally biased region" description="Low complexity" evidence="1">
    <location>
        <begin position="129"/>
        <end position="142"/>
    </location>
</feature>
<gene>
    <name evidence="2" type="ORF">NKR19_g7767</name>
</gene>
<feature type="region of interest" description="Disordered" evidence="1">
    <location>
        <begin position="36"/>
        <end position="78"/>
    </location>
</feature>
<dbReference type="EMBL" id="JANBVN010000142">
    <property type="protein sequence ID" value="KAJ9138580.1"/>
    <property type="molecule type" value="Genomic_DNA"/>
</dbReference>
<dbReference type="AlphaFoldDB" id="A0AA38RII0"/>
<keyword evidence="3" id="KW-1185">Reference proteome</keyword>
<feature type="compositionally biased region" description="Polar residues" evidence="1">
    <location>
        <begin position="38"/>
        <end position="53"/>
    </location>
</feature>
<reference evidence="2" key="1">
    <citation type="submission" date="2022-07" db="EMBL/GenBank/DDBJ databases">
        <title>Fungi with potential for degradation of polypropylene.</title>
        <authorList>
            <person name="Gostincar C."/>
        </authorList>
    </citation>
    <scope>NUCLEOTIDE SEQUENCE</scope>
    <source>
        <strain evidence="2">EXF-13287</strain>
    </source>
</reference>
<feature type="compositionally biased region" description="Polar residues" evidence="1">
    <location>
        <begin position="304"/>
        <end position="316"/>
    </location>
</feature>
<protein>
    <submittedName>
        <fullName evidence="2">Uncharacterized protein</fullName>
    </submittedName>
</protein>
<feature type="compositionally biased region" description="Basic and acidic residues" evidence="1">
    <location>
        <begin position="60"/>
        <end position="75"/>
    </location>
</feature>
<accession>A0AA38RII0</accession>
<feature type="region of interest" description="Disordered" evidence="1">
    <location>
        <begin position="274"/>
        <end position="322"/>
    </location>
</feature>
<evidence type="ECO:0000313" key="2">
    <source>
        <dbReference type="EMBL" id="KAJ9138580.1"/>
    </source>
</evidence>
<feature type="compositionally biased region" description="Polar residues" evidence="1">
    <location>
        <begin position="165"/>
        <end position="181"/>
    </location>
</feature>
<evidence type="ECO:0000256" key="1">
    <source>
        <dbReference type="SAM" id="MobiDB-lite"/>
    </source>
</evidence>